<dbReference type="InterPro" id="IPR050416">
    <property type="entry name" value="FAD-linked_Oxidoreductase"/>
</dbReference>
<proteinExistence type="predicted"/>
<dbReference type="GO" id="GO:0016491">
    <property type="term" value="F:oxidoreductase activity"/>
    <property type="evidence" value="ECO:0007669"/>
    <property type="project" value="UniProtKB-KW"/>
</dbReference>
<keyword evidence="2" id="KW-0274">FAD</keyword>
<keyword evidence="1" id="KW-0285">Flavoprotein</keyword>
<protein>
    <submittedName>
        <fullName evidence="4">Uncharacterized protein</fullName>
    </submittedName>
</protein>
<dbReference type="Gene3D" id="3.30.465.10">
    <property type="match status" value="1"/>
</dbReference>
<dbReference type="PANTHER" id="PTHR42973:SF25">
    <property type="entry name" value="PHOSPHOMEVALONATE KINASE"/>
    <property type="match status" value="1"/>
</dbReference>
<sequence>MAAGLTIPFGGRPSVGVGFWLLGGLGHLGQLYGLACDAIAGAVVVSVASAQTLCISHLPEEDRPVGAIWPDNEDDLSRAIRGADIKFDFAVSVNLEADGASTYRIRSWLVLQFRSVSETRPSLARISRASKQQRLELVASVTTSTERKL</sequence>
<dbReference type="EMBL" id="JASUXU010000161">
    <property type="protein sequence ID" value="KAK0303015.1"/>
    <property type="molecule type" value="Genomic_DNA"/>
</dbReference>
<organism evidence="4 5">
    <name type="scientific">Friedmanniomyces endolithicus</name>
    <dbReference type="NCBI Taxonomy" id="329885"/>
    <lineage>
        <taxon>Eukaryota</taxon>
        <taxon>Fungi</taxon>
        <taxon>Dikarya</taxon>
        <taxon>Ascomycota</taxon>
        <taxon>Pezizomycotina</taxon>
        <taxon>Dothideomycetes</taxon>
        <taxon>Dothideomycetidae</taxon>
        <taxon>Mycosphaerellales</taxon>
        <taxon>Teratosphaeriaceae</taxon>
        <taxon>Friedmanniomyces</taxon>
    </lineage>
</organism>
<name>A0AAN6F5D2_9PEZI</name>
<dbReference type="PANTHER" id="PTHR42973">
    <property type="entry name" value="BINDING OXIDOREDUCTASE, PUTATIVE (AFU_ORTHOLOGUE AFUA_1G17690)-RELATED"/>
    <property type="match status" value="1"/>
</dbReference>
<reference evidence="4" key="1">
    <citation type="submission" date="2021-12" db="EMBL/GenBank/DDBJ databases">
        <title>Black yeast isolated from Biological Soil Crust.</title>
        <authorList>
            <person name="Kurbessoian T."/>
        </authorList>
    </citation>
    <scope>NUCLEOTIDE SEQUENCE</scope>
    <source>
        <strain evidence="4">CCFEE 5208</strain>
    </source>
</reference>
<dbReference type="InterPro" id="IPR016169">
    <property type="entry name" value="FAD-bd_PCMH_sub2"/>
</dbReference>
<evidence type="ECO:0000313" key="4">
    <source>
        <dbReference type="EMBL" id="KAK0303015.1"/>
    </source>
</evidence>
<evidence type="ECO:0000256" key="2">
    <source>
        <dbReference type="ARBA" id="ARBA00022827"/>
    </source>
</evidence>
<accession>A0AAN6F5D2</accession>
<comment type="caution">
    <text evidence="4">The sequence shown here is derived from an EMBL/GenBank/DDBJ whole genome shotgun (WGS) entry which is preliminary data.</text>
</comment>
<dbReference type="Proteomes" id="UP001168146">
    <property type="component" value="Unassembled WGS sequence"/>
</dbReference>
<dbReference type="AlphaFoldDB" id="A0AAN6F5D2"/>
<keyword evidence="3" id="KW-0560">Oxidoreductase</keyword>
<evidence type="ECO:0000256" key="3">
    <source>
        <dbReference type="ARBA" id="ARBA00023002"/>
    </source>
</evidence>
<evidence type="ECO:0000313" key="5">
    <source>
        <dbReference type="Proteomes" id="UP001168146"/>
    </source>
</evidence>
<evidence type="ECO:0000256" key="1">
    <source>
        <dbReference type="ARBA" id="ARBA00022630"/>
    </source>
</evidence>
<gene>
    <name evidence="4" type="ORF">LTR82_017679</name>
</gene>